<dbReference type="PANTHER" id="PTHR14969">
    <property type="entry name" value="SPHINGOSINE-1-PHOSPHATE PHOSPHOHYDROLASE"/>
    <property type="match status" value="1"/>
</dbReference>
<evidence type="ECO:0000313" key="4">
    <source>
        <dbReference type="Proteomes" id="UP000298324"/>
    </source>
</evidence>
<keyword evidence="1" id="KW-0812">Transmembrane</keyword>
<keyword evidence="4" id="KW-1185">Reference proteome</keyword>
<keyword evidence="1" id="KW-0472">Membrane</keyword>
<feature type="transmembrane region" description="Helical" evidence="1">
    <location>
        <begin position="106"/>
        <end position="125"/>
    </location>
</feature>
<evidence type="ECO:0000256" key="1">
    <source>
        <dbReference type="SAM" id="Phobius"/>
    </source>
</evidence>
<dbReference type="SUPFAM" id="SSF48317">
    <property type="entry name" value="Acid phosphatase/Vanadium-dependent haloperoxidase"/>
    <property type="match status" value="1"/>
</dbReference>
<feature type="transmembrane region" description="Helical" evidence="1">
    <location>
        <begin position="65"/>
        <end position="86"/>
    </location>
</feature>
<gene>
    <name evidence="3" type="primary">bcrC</name>
    <name evidence="3" type="ORF">Psch_03186</name>
</gene>
<dbReference type="InterPro" id="IPR036938">
    <property type="entry name" value="PAP2/HPO_sf"/>
</dbReference>
<dbReference type="AlphaFoldDB" id="A0A4Y7RBQ4"/>
<dbReference type="EC" id="3.6.1.27" evidence="3"/>
<name>A0A4Y7RBQ4_9FIRM</name>
<dbReference type="InterPro" id="IPR000326">
    <property type="entry name" value="PAP2/HPO"/>
</dbReference>
<organism evidence="3 4">
    <name type="scientific">Pelotomaculum schinkii</name>
    <dbReference type="NCBI Taxonomy" id="78350"/>
    <lineage>
        <taxon>Bacteria</taxon>
        <taxon>Bacillati</taxon>
        <taxon>Bacillota</taxon>
        <taxon>Clostridia</taxon>
        <taxon>Eubacteriales</taxon>
        <taxon>Desulfotomaculaceae</taxon>
        <taxon>Pelotomaculum</taxon>
    </lineage>
</organism>
<protein>
    <submittedName>
        <fullName evidence="3">Undecaprenyl-diphosphatase BcrC</fullName>
        <ecNumber evidence="3">3.6.1.27</ecNumber>
    </submittedName>
</protein>
<feature type="domain" description="Phosphatidic acid phosphatase type 2/haloperoxidase" evidence="2">
    <location>
        <begin position="63"/>
        <end position="173"/>
    </location>
</feature>
<accession>A0A4Y7RBQ4</accession>
<feature type="transmembrane region" description="Helical" evidence="1">
    <location>
        <begin position="132"/>
        <end position="152"/>
    </location>
</feature>
<sequence length="193" mass="21586">MLESVFLTIKNLDIQWFYFVNQSLHNALFNVVMPFVSNVGDNGLLWLLFALLLYLFGPKTRRTSFLMLLALFISFVIGEEILKHIFQRPRPFLGLEGVNLLVGSPGSFSFPSGHAANAFASSLVVARKIPRLAWPALLMAVVMAFSRVYVGVHYPLDILGGVLLGVLCARFVLGLEASVYRPSRRTRRPPHIP</sequence>
<dbReference type="EMBL" id="QFGA01000002">
    <property type="protein sequence ID" value="TEB06143.1"/>
    <property type="molecule type" value="Genomic_DNA"/>
</dbReference>
<dbReference type="GO" id="GO:0042392">
    <property type="term" value="F:sphingosine-1-phosphate phosphatase activity"/>
    <property type="evidence" value="ECO:0007669"/>
    <property type="project" value="TreeGrafter"/>
</dbReference>
<dbReference type="Gene3D" id="1.20.144.10">
    <property type="entry name" value="Phosphatidic acid phosphatase type 2/haloperoxidase"/>
    <property type="match status" value="2"/>
</dbReference>
<dbReference type="Proteomes" id="UP000298324">
    <property type="component" value="Unassembled WGS sequence"/>
</dbReference>
<feature type="transmembrane region" description="Helical" evidence="1">
    <location>
        <begin position="158"/>
        <end position="180"/>
    </location>
</feature>
<reference evidence="3 4" key="1">
    <citation type="journal article" date="2018" name="Environ. Microbiol.">
        <title>Novel energy conservation strategies and behaviour of Pelotomaculum schinkii driving syntrophic propionate catabolism.</title>
        <authorList>
            <person name="Hidalgo-Ahumada C.A.P."/>
            <person name="Nobu M.K."/>
            <person name="Narihiro T."/>
            <person name="Tamaki H."/>
            <person name="Liu W.T."/>
            <person name="Kamagata Y."/>
            <person name="Stams A.J.M."/>
            <person name="Imachi H."/>
            <person name="Sousa D.Z."/>
        </authorList>
    </citation>
    <scope>NUCLEOTIDE SEQUENCE [LARGE SCALE GENOMIC DNA]</scope>
    <source>
        <strain evidence="3 4">HH</strain>
    </source>
</reference>
<evidence type="ECO:0000259" key="2">
    <source>
        <dbReference type="SMART" id="SM00014"/>
    </source>
</evidence>
<keyword evidence="1" id="KW-1133">Transmembrane helix</keyword>
<evidence type="ECO:0000313" key="3">
    <source>
        <dbReference type="EMBL" id="TEB06143.1"/>
    </source>
</evidence>
<comment type="caution">
    <text evidence="3">The sequence shown here is derived from an EMBL/GenBank/DDBJ whole genome shotgun (WGS) entry which is preliminary data.</text>
</comment>
<dbReference type="Pfam" id="PF01569">
    <property type="entry name" value="PAP2"/>
    <property type="match status" value="1"/>
</dbReference>
<dbReference type="PANTHER" id="PTHR14969:SF13">
    <property type="entry name" value="AT30094P"/>
    <property type="match status" value="1"/>
</dbReference>
<dbReference type="SMART" id="SM00014">
    <property type="entry name" value="acidPPc"/>
    <property type="match status" value="1"/>
</dbReference>
<feature type="transmembrane region" description="Helical" evidence="1">
    <location>
        <begin position="35"/>
        <end position="56"/>
    </location>
</feature>
<dbReference type="GO" id="GO:0050380">
    <property type="term" value="F:undecaprenyl-diphosphatase activity"/>
    <property type="evidence" value="ECO:0007669"/>
    <property type="project" value="UniProtKB-EC"/>
</dbReference>
<proteinExistence type="predicted"/>
<keyword evidence="3" id="KW-0378">Hydrolase</keyword>